<sequence length="462" mass="49350">MVLPSAASARPARPVTQSEAVRRGPFGRRLGTRRLAVVLTAALGAGLLAGCASDGGDAATASNGKKKVTLTVGVFGVFGYKQAGLYDEYEKQNPHIKIKENSTERNEDYYPALLNRLSAGSGLADIQAVEVSNINELATLLPGRFVDVGKAEGVDEGSYLPWKWQQAKAADGRVIGLGTDIGPMGVCYRKDLFAKAGLPTDRAEVGKLWAGDWAKYVDVGARYTAKAPKGTAFMDGAAGLYNGSVSSYAEKNYAADGTLVYKKSEAVRTSWDLAMRAVDGKMTGRLKQFDTAWDQGYANGTFASVVCPSWMLGYIKEKAGEKNAGQWDVAAAPRPANWGGSFLTVPEAARNKDEAVKLATWLTAPEQQARLFQKQASFPSSSRSLEMPEVADATHEYFADAPIGRIFSDAAKGIPTAILGPKDQVIGQNLVDVGILQVEQQGRSPKDAWNAAVKKIDDALAD</sequence>
<feature type="region of interest" description="Disordered" evidence="1">
    <location>
        <begin position="1"/>
        <end position="20"/>
    </location>
</feature>
<dbReference type="InterPro" id="IPR050490">
    <property type="entry name" value="Bact_solute-bd_prot1"/>
</dbReference>
<reference evidence="3" key="1">
    <citation type="journal article" date="2020" name="Syst. Appl. Microbiol.">
        <title>Streptomyces alkaliterrae sp. nov., isolated from an alkaline soil, and emended descriptions of Streptomyces alkaliphilus, Streptomyces calidiresistens and Streptomyces durbertensis.</title>
        <authorList>
            <person name="Swiecimska M."/>
            <person name="Golinska P."/>
            <person name="Nouioui I."/>
            <person name="Wypij M."/>
            <person name="Rai M."/>
            <person name="Sangal V."/>
            <person name="Goodfellow M."/>
        </authorList>
    </citation>
    <scope>NUCLEOTIDE SEQUENCE [LARGE SCALE GENOMIC DNA]</scope>
    <source>
        <strain evidence="3">DSM 104538</strain>
    </source>
</reference>
<accession>A0ABR6EPK8</accession>
<dbReference type="Gene3D" id="3.40.190.10">
    <property type="entry name" value="Periplasmic binding protein-like II"/>
    <property type="match status" value="1"/>
</dbReference>
<evidence type="ECO:0000313" key="2">
    <source>
        <dbReference type="EMBL" id="MBB1246464.1"/>
    </source>
</evidence>
<dbReference type="PANTHER" id="PTHR43649">
    <property type="entry name" value="ARABINOSE-BINDING PROTEIN-RELATED"/>
    <property type="match status" value="1"/>
</dbReference>
<dbReference type="EMBL" id="WMLF01000500">
    <property type="protein sequence ID" value="MBB1246464.1"/>
    <property type="molecule type" value="Genomic_DNA"/>
</dbReference>
<protein>
    <submittedName>
        <fullName evidence="2">Carbohydrate ABC transporter substrate-binding protein</fullName>
    </submittedName>
</protein>
<dbReference type="PANTHER" id="PTHR43649:SF32">
    <property type="entry name" value="SUGAR BINDING SECRETED PROTEIN"/>
    <property type="match status" value="1"/>
</dbReference>
<dbReference type="Pfam" id="PF13416">
    <property type="entry name" value="SBP_bac_8"/>
    <property type="match status" value="1"/>
</dbReference>
<evidence type="ECO:0000256" key="1">
    <source>
        <dbReference type="SAM" id="MobiDB-lite"/>
    </source>
</evidence>
<comment type="caution">
    <text evidence="2">The sequence shown here is derived from an EMBL/GenBank/DDBJ whole genome shotgun (WGS) entry which is preliminary data.</text>
</comment>
<dbReference type="InterPro" id="IPR006059">
    <property type="entry name" value="SBP"/>
</dbReference>
<dbReference type="Proteomes" id="UP000766698">
    <property type="component" value="Unassembled WGS sequence"/>
</dbReference>
<dbReference type="RefSeq" id="WP_182857722.1">
    <property type="nucleotide sequence ID" value="NZ_WMLF01000500.1"/>
</dbReference>
<name>A0ABR6EPK8_9ACTN</name>
<feature type="compositionally biased region" description="Low complexity" evidence="1">
    <location>
        <begin position="1"/>
        <end position="14"/>
    </location>
</feature>
<dbReference type="SUPFAM" id="SSF53850">
    <property type="entry name" value="Periplasmic binding protein-like II"/>
    <property type="match status" value="1"/>
</dbReference>
<evidence type="ECO:0000313" key="3">
    <source>
        <dbReference type="Proteomes" id="UP000766698"/>
    </source>
</evidence>
<keyword evidence="3" id="KW-1185">Reference proteome</keyword>
<proteinExistence type="predicted"/>
<organism evidence="2 3">
    <name type="scientific">Streptomyces durbertensis</name>
    <dbReference type="NCBI Taxonomy" id="2448886"/>
    <lineage>
        <taxon>Bacteria</taxon>
        <taxon>Bacillati</taxon>
        <taxon>Actinomycetota</taxon>
        <taxon>Actinomycetes</taxon>
        <taxon>Kitasatosporales</taxon>
        <taxon>Streptomycetaceae</taxon>
        <taxon>Streptomyces</taxon>
    </lineage>
</organism>
<gene>
    <name evidence="2" type="ORF">GL263_23345</name>
</gene>